<accession>A0A674DXI2</accession>
<name>A0A674DXI2_SALTR</name>
<dbReference type="InterPro" id="IPR014776">
    <property type="entry name" value="4pyrrole_Mease_sub2"/>
</dbReference>
<proteinExistence type="predicted"/>
<dbReference type="InterPro" id="IPR035996">
    <property type="entry name" value="4pyrrol_Methylase_sf"/>
</dbReference>
<evidence type="ECO:0000313" key="1">
    <source>
        <dbReference type="Ensembl" id="ENSSTUP00000100525.1"/>
    </source>
</evidence>
<dbReference type="PANTHER" id="PTHR10882:SF0">
    <property type="entry name" value="DIPHTHINE METHYL ESTER SYNTHASE"/>
    <property type="match status" value="1"/>
</dbReference>
<dbReference type="PANTHER" id="PTHR10882">
    <property type="entry name" value="DIPHTHINE SYNTHASE"/>
    <property type="match status" value="1"/>
</dbReference>
<dbReference type="Ensembl" id="ENSSTUT00000107842.1">
    <property type="protein sequence ID" value="ENSSTUP00000100525.1"/>
    <property type="gene ID" value="ENSSTUG00000045010.1"/>
</dbReference>
<dbReference type="Gene3D" id="3.40.1010.10">
    <property type="entry name" value="Cobalt-precorrin-4 Transmethylase, Domain 1"/>
    <property type="match status" value="1"/>
</dbReference>
<dbReference type="GeneTree" id="ENSGT00390000010568"/>
<dbReference type="InterPro" id="IPR004551">
    <property type="entry name" value="Dphthn_synthase"/>
</dbReference>
<reference evidence="1" key="1">
    <citation type="submission" date="2025-08" db="UniProtKB">
        <authorList>
            <consortium name="Ensembl"/>
        </authorList>
    </citation>
    <scope>IDENTIFICATION</scope>
</reference>
<evidence type="ECO:0000313" key="2">
    <source>
        <dbReference type="Proteomes" id="UP000472277"/>
    </source>
</evidence>
<dbReference type="SUPFAM" id="SSF53790">
    <property type="entry name" value="Tetrapyrrole methylase"/>
    <property type="match status" value="1"/>
</dbReference>
<reference evidence="1" key="2">
    <citation type="submission" date="2025-09" db="UniProtKB">
        <authorList>
            <consortium name="Ensembl"/>
        </authorList>
    </citation>
    <scope>IDENTIFICATION</scope>
</reference>
<dbReference type="AlphaFoldDB" id="A0A674DXI2"/>
<dbReference type="Gene3D" id="3.30.950.10">
    <property type="entry name" value="Methyltransferase, Cobalt-precorrin-4 Transmethylase, Domain 2"/>
    <property type="match status" value="1"/>
</dbReference>
<dbReference type="InParanoid" id="A0A674DXI2"/>
<sequence>MLYFIGLGLVGAKDITVKGLEIEDYGRKLILADRDMVEQKADELLKESEVSDVEYLVVGDPFVDMVLREVNAGIQCRVIHNASTNAVECCGLQLYNFGETVSIVFWTDTWRPERFYVENLYRVVCIHHPVHRSRLQTVSEVAMACYIKQADRHPVTEKICVGLARVGAEDQVIRMGTLCQLVSCDLVDMLCLSAVIPDILQDLMTDISTYSS</sequence>
<organism evidence="1 2">
    <name type="scientific">Salmo trutta</name>
    <name type="common">Brown trout</name>
    <dbReference type="NCBI Taxonomy" id="8032"/>
    <lineage>
        <taxon>Eukaryota</taxon>
        <taxon>Metazoa</taxon>
        <taxon>Chordata</taxon>
        <taxon>Craniata</taxon>
        <taxon>Vertebrata</taxon>
        <taxon>Euteleostomi</taxon>
        <taxon>Actinopterygii</taxon>
        <taxon>Neopterygii</taxon>
        <taxon>Teleostei</taxon>
        <taxon>Protacanthopterygii</taxon>
        <taxon>Salmoniformes</taxon>
        <taxon>Salmonidae</taxon>
        <taxon>Salmoninae</taxon>
        <taxon>Salmo</taxon>
    </lineage>
</organism>
<gene>
    <name evidence="1" type="primary">DPH5</name>
</gene>
<dbReference type="Proteomes" id="UP000472277">
    <property type="component" value="Chromosome 17"/>
</dbReference>
<dbReference type="GO" id="GO:0017183">
    <property type="term" value="P:protein histidyl modification to diphthamide"/>
    <property type="evidence" value="ECO:0007669"/>
    <property type="project" value="InterPro"/>
</dbReference>
<dbReference type="InterPro" id="IPR014777">
    <property type="entry name" value="4pyrrole_Mease_sub1"/>
</dbReference>
<protein>
    <submittedName>
        <fullName evidence="1">Diphthamide biosynthesis 5</fullName>
    </submittedName>
</protein>
<dbReference type="OMA" id="FTHDTIC"/>
<dbReference type="GO" id="GO:0008168">
    <property type="term" value="F:methyltransferase activity"/>
    <property type="evidence" value="ECO:0007669"/>
    <property type="project" value="InterPro"/>
</dbReference>
<keyword evidence="2" id="KW-1185">Reference proteome</keyword>